<dbReference type="PRINTS" id="PR01032">
    <property type="entry name" value="PHAGEIV"/>
</dbReference>
<feature type="domain" description="NolW-like" evidence="13">
    <location>
        <begin position="332"/>
        <end position="475"/>
    </location>
</feature>
<proteinExistence type="inferred from homology"/>
<evidence type="ECO:0000256" key="9">
    <source>
        <dbReference type="ARBA" id="ARBA00023237"/>
    </source>
</evidence>
<evidence type="ECO:0000256" key="7">
    <source>
        <dbReference type="ARBA" id="ARBA00022927"/>
    </source>
</evidence>
<comment type="subcellular location">
    <subcellularLocation>
        <location evidence="1 10">Cell outer membrane</location>
    </subcellularLocation>
</comment>
<dbReference type="EMBL" id="VFIO01000012">
    <property type="protein sequence ID" value="TWR86261.1"/>
    <property type="molecule type" value="Genomic_DNA"/>
</dbReference>
<evidence type="ECO:0000256" key="11">
    <source>
        <dbReference type="SAM" id="MobiDB-lite"/>
    </source>
</evidence>
<feature type="compositionally biased region" description="Low complexity" evidence="11">
    <location>
        <begin position="371"/>
        <end position="399"/>
    </location>
</feature>
<keyword evidence="3 10" id="KW-0813">Transport</keyword>
<evidence type="ECO:0000313" key="15">
    <source>
        <dbReference type="EMBL" id="TWR86261.1"/>
    </source>
</evidence>
<keyword evidence="9" id="KW-0998">Cell outer membrane</keyword>
<evidence type="ECO:0000259" key="12">
    <source>
        <dbReference type="Pfam" id="PF00263"/>
    </source>
</evidence>
<comment type="caution">
    <text evidence="15">The sequence shown here is derived from an EMBL/GenBank/DDBJ whole genome shotgun (WGS) entry which is preliminary data.</text>
</comment>
<evidence type="ECO:0000256" key="8">
    <source>
        <dbReference type="ARBA" id="ARBA00023136"/>
    </source>
</evidence>
<keyword evidence="8" id="KW-0472">Membrane</keyword>
<accession>A0ABY3GDD0</accession>
<evidence type="ECO:0000256" key="6">
    <source>
        <dbReference type="ARBA" id="ARBA00022729"/>
    </source>
</evidence>
<dbReference type="InterPro" id="IPR005644">
    <property type="entry name" value="NolW-like"/>
</dbReference>
<dbReference type="InterPro" id="IPR004846">
    <property type="entry name" value="T2SS/T3SS_dom"/>
</dbReference>
<dbReference type="Gene3D" id="3.55.50.30">
    <property type="match status" value="1"/>
</dbReference>
<comment type="similarity">
    <text evidence="2">Belongs to the bacterial secretin family. GSP D subfamily.</text>
</comment>
<sequence length="737" mass="78633">MLCLATAVALAGCATTPEHFENDPALMQEALQGTGSQRAPLSEPDRLPPQTGASAKASPRQQIKTGNQTFVRPPAPAASSSTANTPADASGDIVFNFTNQPIEAVINSVMGDLLHENYSINQGVKGEVSFSTSKPVNKQQALSILETLLSWTDNAMIRQGSRYVILPANQAVAGKLVPEMPVARPSTGLSARLFPLHYISATEMQKLLKPFARDNAFLLVDPARNVLSLAGTPDELANYQDTIDTFDVDWLKGMSIGVYGLQRASVGELMPQLQKIFGPDSGMPLAGMVRFLPIERTNSVVAISSQPRYLSEVGDWIHTIDEGGGNEPQMYVYDVRNMKAADLAKYLRQIYGNGQIKDESAAKVAPGLRTRSLSSLSGGASSTSGMGLNASNDSQGELQQSEDDSESEVVDDNAGGMEGTSIETATSESGASQRLDNSTRITAQVSSNQLLIRTRPAQWAEIEAAVKRLDNAPMQVQIETRILEVNLSGELDLGVQWYLGRLAGNSASTTVANASGSQGALGGGGAGLGATDSLFYSFVSSNLQVALHALETNGRTQVLSAPSLVVMNNQQAQIQVGDNIPISQTTVNTNVSDTTLSSVEYVQTGVILDVMPRINPGGLVYMDIKQQVSDANTSTTSDNNGNPRISTRSVSTQVAVQSGQTVLLGGLIKQDNSDTASTVPYLGRIPGLRWLFGTTSKSKKRTELIVLITPRVVTSNSQARQVTDDYRQQLQLIKPTQ</sequence>
<keyword evidence="5" id="KW-0812">Transmembrane</keyword>
<feature type="domain" description="NolW-like" evidence="13">
    <location>
        <begin position="258"/>
        <end position="322"/>
    </location>
</feature>
<protein>
    <submittedName>
        <fullName evidence="15">Type II secretion system protein GspD</fullName>
    </submittedName>
</protein>
<evidence type="ECO:0000313" key="16">
    <source>
        <dbReference type="Proteomes" id="UP000318428"/>
    </source>
</evidence>
<feature type="domain" description="NolW-like" evidence="13">
    <location>
        <begin position="192"/>
        <end position="250"/>
    </location>
</feature>
<evidence type="ECO:0000256" key="1">
    <source>
        <dbReference type="ARBA" id="ARBA00004442"/>
    </source>
</evidence>
<dbReference type="InterPro" id="IPR050810">
    <property type="entry name" value="Bact_Secretion_Sys_Channel"/>
</dbReference>
<dbReference type="InterPro" id="IPR038591">
    <property type="entry name" value="NolW-like_sf"/>
</dbReference>
<feature type="region of interest" description="Disordered" evidence="11">
    <location>
        <begin position="371"/>
        <end position="439"/>
    </location>
</feature>
<evidence type="ECO:0000256" key="10">
    <source>
        <dbReference type="RuleBase" id="RU004004"/>
    </source>
</evidence>
<dbReference type="InterPro" id="IPR049371">
    <property type="entry name" value="GspD-like_N0"/>
</dbReference>
<dbReference type="NCBIfam" id="TIGR02517">
    <property type="entry name" value="type_II_gspD"/>
    <property type="match status" value="1"/>
</dbReference>
<feature type="domain" description="Type II/III secretion system secretin-like" evidence="12">
    <location>
        <begin position="549"/>
        <end position="713"/>
    </location>
</feature>
<keyword evidence="16" id="KW-1185">Reference proteome</keyword>
<feature type="region of interest" description="Disordered" evidence="11">
    <location>
        <begin position="33"/>
        <end position="85"/>
    </location>
</feature>
<feature type="compositionally biased region" description="Polar residues" evidence="11">
    <location>
        <begin position="59"/>
        <end position="70"/>
    </location>
</feature>
<organism evidence="15 16">
    <name type="scientific">Pseudomonas saxonica</name>
    <dbReference type="NCBI Taxonomy" id="2600598"/>
    <lineage>
        <taxon>Bacteria</taxon>
        <taxon>Pseudomonadati</taxon>
        <taxon>Pseudomonadota</taxon>
        <taxon>Gammaproteobacteria</taxon>
        <taxon>Pseudomonadales</taxon>
        <taxon>Pseudomonadaceae</taxon>
        <taxon>Pseudomonas</taxon>
    </lineage>
</organism>
<evidence type="ECO:0000259" key="13">
    <source>
        <dbReference type="Pfam" id="PF03958"/>
    </source>
</evidence>
<dbReference type="Gene3D" id="3.30.1370.120">
    <property type="match status" value="3"/>
</dbReference>
<evidence type="ECO:0000256" key="4">
    <source>
        <dbReference type="ARBA" id="ARBA00022452"/>
    </source>
</evidence>
<dbReference type="PANTHER" id="PTHR30332">
    <property type="entry name" value="PROBABLE GENERAL SECRETION PATHWAY PROTEIN D"/>
    <property type="match status" value="1"/>
</dbReference>
<dbReference type="Pfam" id="PF03958">
    <property type="entry name" value="Secretin_N"/>
    <property type="match status" value="3"/>
</dbReference>
<feature type="compositionally biased region" description="Acidic residues" evidence="11">
    <location>
        <begin position="400"/>
        <end position="411"/>
    </location>
</feature>
<dbReference type="InterPro" id="IPR013356">
    <property type="entry name" value="T2SS_GspD"/>
</dbReference>
<keyword evidence="6" id="KW-0732">Signal</keyword>
<feature type="compositionally biased region" description="Polar residues" evidence="11">
    <location>
        <begin position="421"/>
        <end position="439"/>
    </location>
</feature>
<dbReference type="Pfam" id="PF21305">
    <property type="entry name" value="type_II_gspD_N0"/>
    <property type="match status" value="1"/>
</dbReference>
<evidence type="ECO:0000256" key="2">
    <source>
        <dbReference type="ARBA" id="ARBA00006980"/>
    </source>
</evidence>
<gene>
    <name evidence="15" type="primary">gspD</name>
    <name evidence="15" type="ORF">FJD38_21125</name>
</gene>
<evidence type="ECO:0000256" key="5">
    <source>
        <dbReference type="ARBA" id="ARBA00022692"/>
    </source>
</evidence>
<feature type="domain" description="GspD-like N0" evidence="14">
    <location>
        <begin position="96"/>
        <end position="160"/>
    </location>
</feature>
<reference evidence="15 16" key="1">
    <citation type="submission" date="2019-06" db="EMBL/GenBank/DDBJ databases">
        <title>Pseudomonas bimorpha sp. nov. isolated from bovine raw milk and skim milk concentrate.</title>
        <authorList>
            <person name="Hofmann K."/>
            <person name="Huptas C."/>
            <person name="Doll E."/>
            <person name="Scherer S."/>
            <person name="Wenning M."/>
        </authorList>
    </citation>
    <scope>NUCLEOTIDE SEQUENCE [LARGE SCALE GENOMIC DNA]</scope>
    <source>
        <strain evidence="15 16">DSM 108989</strain>
    </source>
</reference>
<dbReference type="InterPro" id="IPR001775">
    <property type="entry name" value="GspD/PilQ"/>
</dbReference>
<dbReference type="Pfam" id="PF00263">
    <property type="entry name" value="Secretin"/>
    <property type="match status" value="1"/>
</dbReference>
<evidence type="ECO:0000256" key="3">
    <source>
        <dbReference type="ARBA" id="ARBA00022448"/>
    </source>
</evidence>
<keyword evidence="7" id="KW-0653">Protein transport</keyword>
<keyword evidence="4" id="KW-1134">Transmembrane beta strand</keyword>
<dbReference type="Proteomes" id="UP000318428">
    <property type="component" value="Unassembled WGS sequence"/>
</dbReference>
<name>A0ABY3GDD0_9PSED</name>
<dbReference type="PANTHER" id="PTHR30332:SF25">
    <property type="entry name" value="SECRETIN XPSD"/>
    <property type="match status" value="1"/>
</dbReference>
<dbReference type="PRINTS" id="PR00811">
    <property type="entry name" value="BCTERIALGSPD"/>
</dbReference>
<evidence type="ECO:0000259" key="14">
    <source>
        <dbReference type="Pfam" id="PF21305"/>
    </source>
</evidence>